<name>A0A166AH55_9AGAM</name>
<feature type="transmembrane region" description="Helical" evidence="1">
    <location>
        <begin position="218"/>
        <end position="241"/>
    </location>
</feature>
<sequence length="584" mass="63483">MAQDLLPISMMFHASFALVYFPATAFSFFLPGWRAGVMALPSLVLLGVLAALDLLIMRRKFDQIIFLAIEVVVAVILPACLWPIITVCIDVFAPGGGNLGSYSNASSKFFGGHPLGDVYNNAFSLGFVFTATFTVLAMSAAFVLYICIAAVIDKFHGNAFLPKYPGDYTLSSRTLGHQNLLGTSRTSDERTAMSSHCANYIFRKSIFRKHAFEPTGWAILRGATAVYSCITLLAFSIFLGWSQVMNYTKAGFTVQETLLPASQYDQVHDAGLFFGYVTTVSSDLEPFPANVISSQLNTEESWRVVSSVTTNNTQVWGTDFQGQSNLPGFNVSWTGQNSLALWVTAALIFFDSGYTNSDNFGLLNSTQVSFAPPICLPPFKETSITLTAIMYRLDGFAWISYEPDIVNTVDSKNNTSISTFSYAPFQAFIAVRNLSSPSAFSMVAYVISSIGGIFAFINGGFTLVSGRTVMDILFGSRAISPFGLLGMVTRNRFKRLIHEQFPRMQQDIERGGMAAYISEVAIDAAMADSQPVKGQTGASQSSYSGDEAGGGDIISLRHVQVRSSDVNFGEEDVCALSVRTSGEE</sequence>
<feature type="transmembrane region" description="Helical" evidence="1">
    <location>
        <begin position="12"/>
        <end position="30"/>
    </location>
</feature>
<feature type="transmembrane region" description="Helical" evidence="1">
    <location>
        <begin position="442"/>
        <end position="464"/>
    </location>
</feature>
<feature type="transmembrane region" description="Helical" evidence="1">
    <location>
        <begin position="64"/>
        <end position="85"/>
    </location>
</feature>
<protein>
    <submittedName>
        <fullName evidence="2">Uncharacterized protein</fullName>
    </submittedName>
</protein>
<keyword evidence="1" id="KW-1133">Transmembrane helix</keyword>
<evidence type="ECO:0000256" key="1">
    <source>
        <dbReference type="SAM" id="Phobius"/>
    </source>
</evidence>
<keyword evidence="1" id="KW-0472">Membrane</keyword>
<dbReference type="Proteomes" id="UP000076532">
    <property type="component" value="Unassembled WGS sequence"/>
</dbReference>
<dbReference type="AlphaFoldDB" id="A0A166AH55"/>
<feature type="transmembrane region" description="Helical" evidence="1">
    <location>
        <begin position="36"/>
        <end position="57"/>
    </location>
</feature>
<reference evidence="2 3" key="1">
    <citation type="journal article" date="2016" name="Mol. Biol. Evol.">
        <title>Comparative Genomics of Early-Diverging Mushroom-Forming Fungi Provides Insights into the Origins of Lignocellulose Decay Capabilities.</title>
        <authorList>
            <person name="Nagy L.G."/>
            <person name="Riley R."/>
            <person name="Tritt A."/>
            <person name="Adam C."/>
            <person name="Daum C."/>
            <person name="Floudas D."/>
            <person name="Sun H."/>
            <person name="Yadav J.S."/>
            <person name="Pangilinan J."/>
            <person name="Larsson K.H."/>
            <person name="Matsuura K."/>
            <person name="Barry K."/>
            <person name="Labutti K."/>
            <person name="Kuo R."/>
            <person name="Ohm R.A."/>
            <person name="Bhattacharya S.S."/>
            <person name="Shirouzu T."/>
            <person name="Yoshinaga Y."/>
            <person name="Martin F.M."/>
            <person name="Grigoriev I.V."/>
            <person name="Hibbett D.S."/>
        </authorList>
    </citation>
    <scope>NUCLEOTIDE SEQUENCE [LARGE SCALE GENOMIC DNA]</scope>
    <source>
        <strain evidence="2 3">CBS 109695</strain>
    </source>
</reference>
<dbReference type="EMBL" id="KV417660">
    <property type="protein sequence ID" value="KZP11602.1"/>
    <property type="molecule type" value="Genomic_DNA"/>
</dbReference>
<organism evidence="2 3">
    <name type="scientific">Athelia psychrophila</name>
    <dbReference type="NCBI Taxonomy" id="1759441"/>
    <lineage>
        <taxon>Eukaryota</taxon>
        <taxon>Fungi</taxon>
        <taxon>Dikarya</taxon>
        <taxon>Basidiomycota</taxon>
        <taxon>Agaricomycotina</taxon>
        <taxon>Agaricomycetes</taxon>
        <taxon>Agaricomycetidae</taxon>
        <taxon>Atheliales</taxon>
        <taxon>Atheliaceae</taxon>
        <taxon>Athelia</taxon>
    </lineage>
</organism>
<keyword evidence="1" id="KW-0812">Transmembrane</keyword>
<accession>A0A166AH55</accession>
<gene>
    <name evidence="2" type="ORF">FIBSPDRAFT_962136</name>
</gene>
<dbReference type="OrthoDB" id="3227921at2759"/>
<evidence type="ECO:0000313" key="3">
    <source>
        <dbReference type="Proteomes" id="UP000076532"/>
    </source>
</evidence>
<feature type="transmembrane region" description="Helical" evidence="1">
    <location>
        <begin position="123"/>
        <end position="152"/>
    </location>
</feature>
<evidence type="ECO:0000313" key="2">
    <source>
        <dbReference type="EMBL" id="KZP11602.1"/>
    </source>
</evidence>
<keyword evidence="3" id="KW-1185">Reference proteome</keyword>
<proteinExistence type="predicted"/>